<evidence type="ECO:0000313" key="5">
    <source>
        <dbReference type="Proteomes" id="UP000005087"/>
    </source>
</evidence>
<evidence type="ECO:0000256" key="2">
    <source>
        <dbReference type="SAM" id="MobiDB-lite"/>
    </source>
</evidence>
<reference evidence="5" key="2">
    <citation type="submission" date="2012-01" db="EMBL/GenBank/DDBJ databases">
        <title>Noncontiguous Finished sequence of chromosome of Saccharomonospora glauca K62.</title>
        <authorList>
            <consortium name="US DOE Joint Genome Institute"/>
            <person name="Lucas S."/>
            <person name="Han J."/>
            <person name="Lapidus A."/>
            <person name="Cheng J.-F."/>
            <person name="Goodwin L."/>
            <person name="Pitluck S."/>
            <person name="Peters L."/>
            <person name="Mikhailova N."/>
            <person name="Held B."/>
            <person name="Detter J.C."/>
            <person name="Han C."/>
            <person name="Tapia R."/>
            <person name="Land M."/>
            <person name="Hauser L."/>
            <person name="Kyrpides N."/>
            <person name="Ivanova N."/>
            <person name="Pagani I."/>
            <person name="Brambilla E.-M."/>
            <person name="Klenk H.-P."/>
            <person name="Woyke T."/>
        </authorList>
    </citation>
    <scope>NUCLEOTIDE SEQUENCE [LARGE SCALE GENOMIC DNA]</scope>
    <source>
        <strain evidence="5">K62</strain>
    </source>
</reference>
<dbReference type="HOGENOM" id="CLU_001305_0_3_11"/>
<feature type="repeat" description="TPR" evidence="1">
    <location>
        <begin position="536"/>
        <end position="569"/>
    </location>
</feature>
<dbReference type="eggNOG" id="COG0457">
    <property type="taxonomic scope" value="Bacteria"/>
</dbReference>
<protein>
    <recommendedName>
        <fullName evidence="3">CHAT domain-containing protein</fullName>
    </recommendedName>
</protein>
<dbReference type="AlphaFoldDB" id="I1D1N4"/>
<dbReference type="OrthoDB" id="3206999at2"/>
<keyword evidence="5" id="KW-1185">Reference proteome</keyword>
<evidence type="ECO:0000313" key="4">
    <source>
        <dbReference type="EMBL" id="EIE98858.1"/>
    </source>
</evidence>
<feature type="domain" description="CHAT" evidence="3">
    <location>
        <begin position="770"/>
        <end position="1043"/>
    </location>
</feature>
<dbReference type="InterPro" id="IPR011990">
    <property type="entry name" value="TPR-like_helical_dom_sf"/>
</dbReference>
<organism evidence="4 5">
    <name type="scientific">Saccharomonospora glauca K62</name>
    <dbReference type="NCBI Taxonomy" id="928724"/>
    <lineage>
        <taxon>Bacteria</taxon>
        <taxon>Bacillati</taxon>
        <taxon>Actinomycetota</taxon>
        <taxon>Actinomycetes</taxon>
        <taxon>Pseudonocardiales</taxon>
        <taxon>Pseudonocardiaceae</taxon>
        <taxon>Saccharomonospora</taxon>
    </lineage>
</organism>
<dbReference type="InterPro" id="IPR024983">
    <property type="entry name" value="CHAT_dom"/>
</dbReference>
<accession>I1D1N4</accession>
<dbReference type="Pfam" id="PF12770">
    <property type="entry name" value="CHAT"/>
    <property type="match status" value="1"/>
</dbReference>
<dbReference type="eggNOG" id="COG4995">
    <property type="taxonomic scope" value="Bacteria"/>
</dbReference>
<dbReference type="STRING" id="928724.SacglDRAFT_01949"/>
<dbReference type="SUPFAM" id="SSF48452">
    <property type="entry name" value="TPR-like"/>
    <property type="match status" value="1"/>
</dbReference>
<evidence type="ECO:0000256" key="1">
    <source>
        <dbReference type="PROSITE-ProRule" id="PRU00339"/>
    </source>
</evidence>
<dbReference type="RefSeq" id="WP_005463944.1">
    <property type="nucleotide sequence ID" value="NZ_CM001484.1"/>
</dbReference>
<name>I1D1N4_9PSEU</name>
<dbReference type="InterPro" id="IPR019734">
    <property type="entry name" value="TPR_rpt"/>
</dbReference>
<dbReference type="Proteomes" id="UP000005087">
    <property type="component" value="Chromosome"/>
</dbReference>
<dbReference type="PROSITE" id="PS50005">
    <property type="entry name" value="TPR"/>
    <property type="match status" value="1"/>
</dbReference>
<dbReference type="EMBL" id="CM001484">
    <property type="protein sequence ID" value="EIE98858.1"/>
    <property type="molecule type" value="Genomic_DNA"/>
</dbReference>
<keyword evidence="1" id="KW-0802">TPR repeat</keyword>
<gene>
    <name evidence="4" type="ORF">SacglDRAFT_01949</name>
</gene>
<evidence type="ECO:0000259" key="3">
    <source>
        <dbReference type="Pfam" id="PF12770"/>
    </source>
</evidence>
<proteinExistence type="predicted"/>
<feature type="region of interest" description="Disordered" evidence="2">
    <location>
        <begin position="646"/>
        <end position="666"/>
    </location>
</feature>
<sequence length="1044" mass="114449">MGDDPRAGWRSYWDLAYEYLTSWQRTGDRETLDVSVALLREGRHFARDRDEETFYLVNLAKVLAARYDVTAHAPGLVESVALYEAAVRRVPIEEPRRPHLLLERARRLDQLRSGTSDPAALSEVVAAWREALATSPDGSRDRARCRVGLGKALARRHAVAPVPEDLDEAVLLLHTALSEEAWSVVEEADLAIHLADLLLSRAERDDRPADLDTALEFLDAVPEPEGVVREALLIKRCRLLRLQYRVTGHLATLEESIACGREALGNVTPGNSAAAHGVLAEALLERHRRTAAPEDLDEAIELLHRVVDLPGPNRRSVVVTLARCLLARAEPTRHPNDVVRAIDLLRSALAETDADPILSSELGFALLRLHERTKEPEPLLAAFATFNASLGKLPEDHPRYRSTLANMGEVMERLYVLTHDVTQLEYAVGLHRRALALCPRGDDDYPKFVDGLGYALRKLYDATGSRADLEECVAVLRRAVDAFPEHDPRGLPTRISLAQALRARQLVTGENDGLSEAVDVALAGARNPAGGVFSRMEAFAAAGHALATLGEWARAVEVFTEAVALTPRLVSRGRTRFDQYADLGQTAGLSPSAAACALNAGRPDRALELLERGRGVLLSRRLTPGGGPTALRRADPALAEEYERLRREFDAPAPSPPRPLSSGRDREAEWEDFVNRIRRLPGLADFLRPVTADQLVNRVAGATVVVLVASGYRCDALLLRDRHVEALPLPELTFDDVVRNRDLLREAVLTAHDPDTGTRARLRAQQTLRELLDWLWRTTVCPVLDHLTLRSASRGEWPRLWWCPVGPLTVFPLHAAQSHDGESALDYVVSSYTPTVEALGRVRARKPVARERAASCVVAMSRTPGEHGPLPSAAGEARVVADALPRPRVWTDEEVTSERVLAELATSTHAHFACHAVTTPDLDLGRLLTHDHEEHPLTVTDISALNLDGELAFLSACATTLSAPALADEALHITGAFLLAGFRHVVGTLWEVDDAAALEITSAFYRAGHDADSAPSALHDAVRSLRDRYPLTPSLWAAHIHTGA</sequence>
<dbReference type="Gene3D" id="1.25.40.10">
    <property type="entry name" value="Tetratricopeptide repeat domain"/>
    <property type="match status" value="2"/>
</dbReference>
<reference evidence="4 5" key="1">
    <citation type="submission" date="2011-09" db="EMBL/GenBank/DDBJ databases">
        <authorList>
            <consortium name="US DOE Joint Genome Institute (JGI-PGF)"/>
            <person name="Lucas S."/>
            <person name="Han J."/>
            <person name="Lapidus A."/>
            <person name="Cheng J.-F."/>
            <person name="Goodwin L."/>
            <person name="Pitluck S."/>
            <person name="Peters L."/>
            <person name="Land M.L."/>
            <person name="Hauser L."/>
            <person name="Brambilla E."/>
            <person name="Klenk H.-P."/>
            <person name="Woyke T.J."/>
        </authorList>
    </citation>
    <scope>NUCLEOTIDE SEQUENCE [LARGE SCALE GENOMIC DNA]</scope>
    <source>
        <strain evidence="4 5">K62</strain>
    </source>
</reference>